<dbReference type="AlphaFoldDB" id="A0ABD5WHK8"/>
<dbReference type="RefSeq" id="WP_382209157.1">
    <property type="nucleotide sequence ID" value="NZ_JBHSZH010000005.1"/>
</dbReference>
<dbReference type="Proteomes" id="UP001596407">
    <property type="component" value="Unassembled WGS sequence"/>
</dbReference>
<gene>
    <name evidence="1" type="ORF">ACFQJ6_05535</name>
</gene>
<evidence type="ECO:0000313" key="2">
    <source>
        <dbReference type="Proteomes" id="UP001596407"/>
    </source>
</evidence>
<accession>A0ABD5WHK8</accession>
<organism evidence="1 2">
    <name type="scientific">Halorussus caseinilyticus</name>
    <dbReference type="NCBI Taxonomy" id="3034025"/>
    <lineage>
        <taxon>Archaea</taxon>
        <taxon>Methanobacteriati</taxon>
        <taxon>Methanobacteriota</taxon>
        <taxon>Stenosarchaea group</taxon>
        <taxon>Halobacteria</taxon>
        <taxon>Halobacteriales</taxon>
        <taxon>Haladaptataceae</taxon>
        <taxon>Halorussus</taxon>
    </lineage>
</organism>
<protein>
    <submittedName>
        <fullName evidence="1">Uncharacterized protein</fullName>
    </submittedName>
</protein>
<name>A0ABD5WHK8_9EURY</name>
<dbReference type="EMBL" id="JBHSZH010000005">
    <property type="protein sequence ID" value="MFC7079683.1"/>
    <property type="molecule type" value="Genomic_DNA"/>
</dbReference>
<evidence type="ECO:0000313" key="1">
    <source>
        <dbReference type="EMBL" id="MFC7079683.1"/>
    </source>
</evidence>
<comment type="caution">
    <text evidence="1">The sequence shown here is derived from an EMBL/GenBank/DDBJ whole genome shotgun (WGS) entry which is preliminary data.</text>
</comment>
<proteinExistence type="predicted"/>
<sequence length="69" mass="7376">MHPVEWTAEAIDAGRRRRLTSHQEVIAAFRRERLATAAPDGTVNDQLGGLRAAGALVNCPLVLTGPEDG</sequence>
<reference evidence="1 2" key="1">
    <citation type="journal article" date="2019" name="Int. J. Syst. Evol. Microbiol.">
        <title>The Global Catalogue of Microorganisms (GCM) 10K type strain sequencing project: providing services to taxonomists for standard genome sequencing and annotation.</title>
        <authorList>
            <consortium name="The Broad Institute Genomics Platform"/>
            <consortium name="The Broad Institute Genome Sequencing Center for Infectious Disease"/>
            <person name="Wu L."/>
            <person name="Ma J."/>
        </authorList>
    </citation>
    <scope>NUCLEOTIDE SEQUENCE [LARGE SCALE GENOMIC DNA]</scope>
    <source>
        <strain evidence="1 2">DT72</strain>
    </source>
</reference>
<keyword evidence="2" id="KW-1185">Reference proteome</keyword>